<reference evidence="2" key="1">
    <citation type="submission" date="2016-11" db="EMBL/GenBank/DDBJ databases">
        <authorList>
            <person name="Varghese N."/>
            <person name="Submissions S."/>
        </authorList>
    </citation>
    <scope>NUCLEOTIDE SEQUENCE [LARGE SCALE GENOMIC DNA]</scope>
    <source>
        <strain evidence="2">DSM 12395</strain>
    </source>
</reference>
<proteinExistence type="predicted"/>
<dbReference type="AlphaFoldDB" id="A0A1M5CLH5"/>
<organism evidence="1 2">
    <name type="scientific">Desulforamulus putei DSM 12395</name>
    <dbReference type="NCBI Taxonomy" id="1121429"/>
    <lineage>
        <taxon>Bacteria</taxon>
        <taxon>Bacillati</taxon>
        <taxon>Bacillota</taxon>
        <taxon>Clostridia</taxon>
        <taxon>Eubacteriales</taxon>
        <taxon>Peptococcaceae</taxon>
        <taxon>Desulforamulus</taxon>
    </lineage>
</organism>
<sequence>MKILLATGLADIDESLREIFHKNSTDDSEIAQMVNSFVQKNVNNGDNYFFLHQEAILLGCLLSFSRACPQESQTAIKDLLAFCSKEQLEEKFTKAYQAGKINYTVYDLWKMVSSSKVFDCTVMGLWSKIV</sequence>
<accession>A0A1M5CLH5</accession>
<protein>
    <submittedName>
        <fullName evidence="1">Uncharacterized protein</fullName>
    </submittedName>
</protein>
<dbReference type="STRING" id="1121429.SAMN02745133_02959"/>
<name>A0A1M5CLH5_9FIRM</name>
<dbReference type="Proteomes" id="UP000184148">
    <property type="component" value="Unassembled WGS sequence"/>
</dbReference>
<dbReference type="RefSeq" id="WP_073240127.1">
    <property type="nucleotide sequence ID" value="NZ_FQUY01000034.1"/>
</dbReference>
<evidence type="ECO:0000313" key="1">
    <source>
        <dbReference type="EMBL" id="SHF55551.1"/>
    </source>
</evidence>
<dbReference type="OrthoDB" id="9766496at2"/>
<dbReference type="EMBL" id="FQUY01000034">
    <property type="protein sequence ID" value="SHF55551.1"/>
    <property type="molecule type" value="Genomic_DNA"/>
</dbReference>
<keyword evidence="2" id="KW-1185">Reference proteome</keyword>
<evidence type="ECO:0000313" key="2">
    <source>
        <dbReference type="Proteomes" id="UP000184148"/>
    </source>
</evidence>
<gene>
    <name evidence="1" type="ORF">SAMN02745133_02959</name>
</gene>